<keyword evidence="7 9" id="KW-0414">Isoprene biosynthesis</keyword>
<dbReference type="SUPFAM" id="SSF69055">
    <property type="entry name" value="1-deoxy-D-xylulose-5-phosphate reductoisomerase, C-terminal domain"/>
    <property type="match status" value="1"/>
</dbReference>
<accession>A0A227KNM9</accession>
<evidence type="ECO:0000313" key="14">
    <source>
        <dbReference type="Proteomes" id="UP000214610"/>
    </source>
</evidence>
<evidence type="ECO:0000256" key="3">
    <source>
        <dbReference type="ARBA" id="ARBA00022723"/>
    </source>
</evidence>
<keyword evidence="9" id="KW-0460">Magnesium</keyword>
<dbReference type="SUPFAM" id="SSF51735">
    <property type="entry name" value="NAD(P)-binding Rossmann-fold domains"/>
    <property type="match status" value="1"/>
</dbReference>
<dbReference type="SUPFAM" id="SSF55347">
    <property type="entry name" value="Glyceraldehyde-3-phosphate dehydrogenase-like, C-terminal domain"/>
    <property type="match status" value="1"/>
</dbReference>
<dbReference type="GO" id="GO:0070402">
    <property type="term" value="F:NADPH binding"/>
    <property type="evidence" value="ECO:0007669"/>
    <property type="project" value="InterPro"/>
</dbReference>
<comment type="caution">
    <text evidence="13">The sequence shown here is derived from an EMBL/GenBank/DDBJ whole genome shotgun (WGS) entry which is preliminary data.</text>
</comment>
<comment type="similarity">
    <text evidence="2 9">Belongs to the DXR family.</text>
</comment>
<dbReference type="PANTHER" id="PTHR30525:SF0">
    <property type="entry name" value="1-DEOXY-D-XYLULOSE 5-PHOSPHATE REDUCTOISOMERASE, CHLOROPLASTIC"/>
    <property type="match status" value="1"/>
</dbReference>
<feature type="binding site" evidence="9">
    <location>
        <position position="212"/>
    </location>
    <ligand>
        <name>1-deoxy-D-xylulose 5-phosphate</name>
        <dbReference type="ChEBI" id="CHEBI:57792"/>
    </ligand>
</feature>
<evidence type="ECO:0000256" key="6">
    <source>
        <dbReference type="ARBA" id="ARBA00023211"/>
    </source>
</evidence>
<gene>
    <name evidence="9" type="primary">dxr</name>
    <name evidence="13" type="ORF">ADH67_05745</name>
</gene>
<dbReference type="InterPro" id="IPR013644">
    <property type="entry name" value="DXP_reductoisomerase_C"/>
</dbReference>
<evidence type="ECO:0000259" key="12">
    <source>
        <dbReference type="Pfam" id="PF13288"/>
    </source>
</evidence>
<feature type="binding site" evidence="9">
    <location>
        <position position="124"/>
    </location>
    <ligand>
        <name>NADPH</name>
        <dbReference type="ChEBI" id="CHEBI:57783"/>
    </ligand>
</feature>
<sequence length="389" mass="42229">MKKVSILGATGSIGTSTIDVLNRYPEKFAVRAVTAYSNVQKLADAAKKTNAEVAVIGDAKLFGELQEALNARQLKTIAKAGEKAIVEEAADPDAEIVVGAIVGAAGIASTFASAKAGKRLLLANKESVVCGGRLLMDTIKAHGAQLLPVDSEHNAVFQCLESASEKMRQSHRIILTASGGPFRKRMDLSTVTVEEATHHPNWSMGKKITVDSATLMNKGLEVIEARWLFDTPEDRIDVVVHPQSIIHSMVQYEDGVVLAQLGAPDMRNTIAYCLGYPERLNAGVKPLDFSSIHGLTFEKPDTKRFPQLAYAYEALRRGGCSCIMLNAVNEIAVENFLKGKIRFIDIPKICEVMMLSASEHAPKSLEDVLEADKEARILTQEYISGYTGE</sequence>
<dbReference type="GO" id="GO:0051484">
    <property type="term" value="P:isopentenyl diphosphate biosynthetic process, methylerythritol 4-phosphate pathway involved in terpenoid biosynthetic process"/>
    <property type="evidence" value="ECO:0007669"/>
    <property type="project" value="UniProtKB-ARBA"/>
</dbReference>
<dbReference type="FunFam" id="3.40.50.720:FF:000045">
    <property type="entry name" value="1-deoxy-D-xylulose 5-phosphate reductoisomerase"/>
    <property type="match status" value="1"/>
</dbReference>
<comment type="catalytic activity">
    <reaction evidence="8">
        <text>2-C-methyl-D-erythritol 4-phosphate + NADP(+) = 1-deoxy-D-xylulose 5-phosphate + NADPH + H(+)</text>
        <dbReference type="Rhea" id="RHEA:13717"/>
        <dbReference type="ChEBI" id="CHEBI:15378"/>
        <dbReference type="ChEBI" id="CHEBI:57783"/>
        <dbReference type="ChEBI" id="CHEBI:57792"/>
        <dbReference type="ChEBI" id="CHEBI:58262"/>
        <dbReference type="ChEBI" id="CHEBI:58349"/>
        <dbReference type="EC" id="1.1.1.267"/>
    </reaction>
    <physiologicalReaction direction="right-to-left" evidence="8">
        <dbReference type="Rhea" id="RHEA:13719"/>
    </physiologicalReaction>
</comment>
<dbReference type="NCBIfam" id="TIGR00243">
    <property type="entry name" value="Dxr"/>
    <property type="match status" value="1"/>
</dbReference>
<feature type="binding site" evidence="9">
    <location>
        <position position="10"/>
    </location>
    <ligand>
        <name>NADPH</name>
        <dbReference type="ChEBI" id="CHEBI:57783"/>
    </ligand>
</feature>
<evidence type="ECO:0000256" key="8">
    <source>
        <dbReference type="ARBA" id="ARBA00048543"/>
    </source>
</evidence>
<feature type="domain" description="1-deoxy-D-xylulose 5-phosphate reductoisomerase N-terminal" evidence="10">
    <location>
        <begin position="4"/>
        <end position="132"/>
    </location>
</feature>
<comment type="pathway">
    <text evidence="1 9">Isoprenoid biosynthesis; isopentenyl diphosphate biosynthesis via DXP pathway; isopentenyl diphosphate from 1-deoxy-D-xylulose 5-phosphate: step 1/6.</text>
</comment>
<dbReference type="GO" id="GO:0030604">
    <property type="term" value="F:1-deoxy-D-xylulose-5-phosphate reductoisomerase activity"/>
    <property type="evidence" value="ECO:0007669"/>
    <property type="project" value="UniProtKB-UniRule"/>
</dbReference>
<feature type="binding site" evidence="9">
    <location>
        <position position="199"/>
    </location>
    <ligand>
        <name>1-deoxy-D-xylulose 5-phosphate</name>
        <dbReference type="ChEBI" id="CHEBI:57792"/>
    </ligand>
</feature>
<evidence type="ECO:0000256" key="7">
    <source>
        <dbReference type="ARBA" id="ARBA00023229"/>
    </source>
</evidence>
<feature type="binding site" evidence="9">
    <location>
        <position position="13"/>
    </location>
    <ligand>
        <name>NADPH</name>
        <dbReference type="ChEBI" id="CHEBI:57783"/>
    </ligand>
</feature>
<keyword evidence="14" id="KW-1185">Reference proteome</keyword>
<feature type="binding site" evidence="9">
    <location>
        <position position="151"/>
    </location>
    <ligand>
        <name>1-deoxy-D-xylulose 5-phosphate</name>
        <dbReference type="ChEBI" id="CHEBI:57792"/>
    </ligand>
</feature>
<feature type="domain" description="DXP reductoisomerase C-terminal" evidence="12">
    <location>
        <begin position="261"/>
        <end position="376"/>
    </location>
</feature>
<comment type="cofactor">
    <cofactor evidence="9">
        <name>Mg(2+)</name>
        <dbReference type="ChEBI" id="CHEBI:18420"/>
    </cofactor>
    <cofactor evidence="9">
        <name>Mn(2+)</name>
        <dbReference type="ChEBI" id="CHEBI:29035"/>
    </cofactor>
</comment>
<feature type="binding site" evidence="9">
    <location>
        <position position="152"/>
    </location>
    <ligand>
        <name>1-deoxy-D-xylulose 5-phosphate</name>
        <dbReference type="ChEBI" id="CHEBI:57792"/>
    </ligand>
</feature>
<feature type="binding site" evidence="9">
    <location>
        <position position="205"/>
    </location>
    <ligand>
        <name>NADPH</name>
        <dbReference type="ChEBI" id="CHEBI:57783"/>
    </ligand>
</feature>
<dbReference type="GeneID" id="78361533"/>
<dbReference type="NCBIfam" id="NF009114">
    <property type="entry name" value="PRK12464.1"/>
    <property type="match status" value="1"/>
</dbReference>
<evidence type="ECO:0000259" key="11">
    <source>
        <dbReference type="Pfam" id="PF08436"/>
    </source>
</evidence>
<evidence type="ECO:0000259" key="10">
    <source>
        <dbReference type="Pfam" id="PF02670"/>
    </source>
</evidence>
<dbReference type="Pfam" id="PF13288">
    <property type="entry name" value="DXPR_C"/>
    <property type="match status" value="1"/>
</dbReference>
<dbReference type="InterPro" id="IPR003821">
    <property type="entry name" value="DXP_reductoisomerase"/>
</dbReference>
<feature type="binding site" evidence="9">
    <location>
        <position position="12"/>
    </location>
    <ligand>
        <name>NADPH</name>
        <dbReference type="ChEBI" id="CHEBI:57783"/>
    </ligand>
</feature>
<feature type="binding site" evidence="9">
    <location>
        <position position="221"/>
    </location>
    <ligand>
        <name>1-deoxy-D-xylulose 5-phosphate</name>
        <dbReference type="ChEBI" id="CHEBI:57792"/>
    </ligand>
</feature>
<dbReference type="InterPro" id="IPR013512">
    <property type="entry name" value="DXP_reductoisomerase_N"/>
</dbReference>
<dbReference type="InterPro" id="IPR036169">
    <property type="entry name" value="DXPR_C_sf"/>
</dbReference>
<dbReference type="GO" id="GO:0016853">
    <property type="term" value="F:isomerase activity"/>
    <property type="evidence" value="ECO:0007669"/>
    <property type="project" value="UniProtKB-KW"/>
</dbReference>
<comment type="caution">
    <text evidence="9">Lacks conserved residue(s) required for the propagation of feature annotation.</text>
</comment>
<keyword evidence="3 9" id="KW-0479">Metal-binding</keyword>
<feature type="binding site" evidence="9">
    <location>
        <position position="178"/>
    </location>
    <ligand>
        <name>1-deoxy-D-xylulose 5-phosphate</name>
        <dbReference type="ChEBI" id="CHEBI:57792"/>
    </ligand>
</feature>
<feature type="binding site" evidence="9">
    <location>
        <position position="11"/>
    </location>
    <ligand>
        <name>NADPH</name>
        <dbReference type="ChEBI" id="CHEBI:57783"/>
    </ligand>
</feature>
<evidence type="ECO:0000256" key="4">
    <source>
        <dbReference type="ARBA" id="ARBA00022857"/>
    </source>
</evidence>
<keyword evidence="13" id="KW-0413">Isomerase</keyword>
<dbReference type="AlphaFoldDB" id="A0A227KNM9"/>
<dbReference type="InterPro" id="IPR026877">
    <property type="entry name" value="DXPR_C"/>
</dbReference>
<keyword evidence="4 9" id="KW-0521">NADP</keyword>
<dbReference type="GO" id="GO:0030145">
    <property type="term" value="F:manganese ion binding"/>
    <property type="evidence" value="ECO:0007669"/>
    <property type="project" value="TreeGrafter"/>
</dbReference>
<evidence type="ECO:0000256" key="2">
    <source>
        <dbReference type="ARBA" id="ARBA00006825"/>
    </source>
</evidence>
<feature type="binding site" evidence="9">
    <location>
        <position position="125"/>
    </location>
    <ligand>
        <name>1-deoxy-D-xylulose 5-phosphate</name>
        <dbReference type="ChEBI" id="CHEBI:57792"/>
    </ligand>
</feature>
<organism evidence="13 14">
    <name type="scientific">Turicimonas muris</name>
    <dbReference type="NCBI Taxonomy" id="1796652"/>
    <lineage>
        <taxon>Bacteria</taxon>
        <taxon>Pseudomonadati</taxon>
        <taxon>Pseudomonadota</taxon>
        <taxon>Betaproteobacteria</taxon>
        <taxon>Burkholderiales</taxon>
        <taxon>Sutterellaceae</taxon>
        <taxon>Turicimonas</taxon>
    </lineage>
</organism>
<feature type="binding site" evidence="9">
    <location>
        <position position="150"/>
    </location>
    <ligand>
        <name>Mn(2+)</name>
        <dbReference type="ChEBI" id="CHEBI:29035"/>
    </ligand>
</feature>
<dbReference type="Pfam" id="PF08436">
    <property type="entry name" value="DXP_redisom_C"/>
    <property type="match status" value="1"/>
</dbReference>
<reference evidence="14" key="1">
    <citation type="submission" date="2017-05" db="EMBL/GenBank/DDBJ databases">
        <title>Improved OligoMM genomes.</title>
        <authorList>
            <person name="Garzetti D."/>
        </authorList>
    </citation>
    <scope>NUCLEOTIDE SEQUENCE [LARGE SCALE GENOMIC DNA]</scope>
    <source>
        <strain evidence="14">YL45</strain>
    </source>
</reference>
<keyword evidence="5 9" id="KW-0560">Oxidoreductase</keyword>
<feature type="binding site" evidence="9">
    <location>
        <position position="38"/>
    </location>
    <ligand>
        <name>NADPH</name>
        <dbReference type="ChEBI" id="CHEBI:57783"/>
    </ligand>
</feature>
<feature type="binding site" evidence="9">
    <location>
        <position position="152"/>
    </location>
    <ligand>
        <name>Mn(2+)</name>
        <dbReference type="ChEBI" id="CHEBI:29035"/>
    </ligand>
</feature>
<feature type="domain" description="1-deoxy-D-xylulose 5-phosphate reductoisomerase C-terminal" evidence="11">
    <location>
        <begin position="146"/>
        <end position="229"/>
    </location>
</feature>
<comment type="function">
    <text evidence="9">Catalyzes the NADPH-dependent rearrangement and reduction of 1-deoxy-D-xylulose-5-phosphate (DXP) to 2-C-methyl-D-erythritol 4-phosphate (MEP).</text>
</comment>
<evidence type="ECO:0000256" key="9">
    <source>
        <dbReference type="HAMAP-Rule" id="MF_00183"/>
    </source>
</evidence>
<protein>
    <recommendedName>
        <fullName evidence="9">1-deoxy-D-xylulose 5-phosphate reductoisomerase</fullName>
        <shortName evidence="9">DXP reductoisomerase</shortName>
        <ecNumber evidence="9">1.1.1.267</ecNumber>
    </recommendedName>
    <alternativeName>
        <fullName evidence="9">1-deoxyxylulose-5-phosphate reductoisomerase</fullName>
    </alternativeName>
    <alternativeName>
        <fullName evidence="9">2-C-methyl-D-erythritol 4-phosphate synthase</fullName>
    </alternativeName>
</protein>
<keyword evidence="6 9" id="KW-0464">Manganese</keyword>
<evidence type="ECO:0000313" key="13">
    <source>
        <dbReference type="EMBL" id="OXE49636.1"/>
    </source>
</evidence>
<dbReference type="Gene3D" id="1.10.1740.10">
    <property type="match status" value="1"/>
</dbReference>
<dbReference type="PANTHER" id="PTHR30525">
    <property type="entry name" value="1-DEOXY-D-XYLULOSE 5-PHOSPHATE REDUCTOISOMERASE"/>
    <property type="match status" value="1"/>
</dbReference>
<dbReference type="Gene3D" id="3.40.50.720">
    <property type="entry name" value="NAD(P)-binding Rossmann-like Domain"/>
    <property type="match status" value="1"/>
</dbReference>
<proteinExistence type="inferred from homology"/>
<evidence type="ECO:0000256" key="1">
    <source>
        <dbReference type="ARBA" id="ARBA00005094"/>
    </source>
</evidence>
<feature type="binding site" evidence="9">
    <location>
        <position position="126"/>
    </location>
    <ligand>
        <name>NADPH</name>
        <dbReference type="ChEBI" id="CHEBI:57783"/>
    </ligand>
</feature>
<dbReference type="PIRSF" id="PIRSF006205">
    <property type="entry name" value="Dxp_reductismrs"/>
    <property type="match status" value="1"/>
</dbReference>
<name>A0A227KNM9_9BURK</name>
<dbReference type="EMBL" id="NHMP01000003">
    <property type="protein sequence ID" value="OXE49636.1"/>
    <property type="molecule type" value="Genomic_DNA"/>
</dbReference>
<evidence type="ECO:0000256" key="5">
    <source>
        <dbReference type="ARBA" id="ARBA00023002"/>
    </source>
</evidence>
<dbReference type="UniPathway" id="UPA00056">
    <property type="reaction ID" value="UER00092"/>
</dbReference>
<dbReference type="HAMAP" id="MF_00183">
    <property type="entry name" value="DXP_reductoisom"/>
    <property type="match status" value="1"/>
</dbReference>
<feature type="binding site" evidence="9">
    <location>
        <position position="217"/>
    </location>
    <ligand>
        <name>1-deoxy-D-xylulose 5-phosphate</name>
        <dbReference type="ChEBI" id="CHEBI:57792"/>
    </ligand>
</feature>
<dbReference type="Pfam" id="PF02670">
    <property type="entry name" value="DXP_reductoisom"/>
    <property type="match status" value="1"/>
</dbReference>
<dbReference type="RefSeq" id="WP_066592974.1">
    <property type="nucleotide sequence ID" value="NZ_CAJTBZ010000011.1"/>
</dbReference>
<dbReference type="InterPro" id="IPR036291">
    <property type="entry name" value="NAD(P)-bd_dom_sf"/>
</dbReference>
<dbReference type="EC" id="1.1.1.267" evidence="9"/>
<feature type="binding site" evidence="9">
    <location>
        <position position="221"/>
    </location>
    <ligand>
        <name>Mn(2+)</name>
        <dbReference type="ChEBI" id="CHEBI:29035"/>
    </ligand>
</feature>
<dbReference type="Proteomes" id="UP000214610">
    <property type="component" value="Unassembled WGS sequence"/>
</dbReference>
<feature type="binding site" evidence="9">
    <location>
        <position position="218"/>
    </location>
    <ligand>
        <name>1-deoxy-D-xylulose 5-phosphate</name>
        <dbReference type="ChEBI" id="CHEBI:57792"/>
    </ligand>
</feature>